<evidence type="ECO:0000313" key="1">
    <source>
        <dbReference type="EMBL" id="KFX41085.1"/>
    </source>
</evidence>
<gene>
    <name evidence="1" type="ORF">GQ26_0710010</name>
</gene>
<dbReference type="AlphaFoldDB" id="A0A093UME6"/>
<name>A0A093UME6_TALMA</name>
<reference evidence="1" key="2">
    <citation type="journal article" date="2014" name="PLoS Genet.">
        <title>Signature gene expression reveals novel clues to the molecular mechanisms of dimorphic transition in Penicillium marneffei.</title>
        <authorList>
            <person name="Yang E."/>
            <person name="Wang G."/>
            <person name="Cai J."/>
            <person name="Woo P.C."/>
            <person name="Lau S.K."/>
            <person name="Yuen K.-Y."/>
            <person name="Chow W.-N."/>
            <person name="Lin X."/>
        </authorList>
    </citation>
    <scope>NUCLEOTIDE SEQUENCE</scope>
    <source>
        <strain evidence="1">PM1</strain>
    </source>
</reference>
<dbReference type="EMBL" id="JPOX01000071">
    <property type="protein sequence ID" value="KFX41085.1"/>
    <property type="molecule type" value="Genomic_DNA"/>
</dbReference>
<reference key="1">
    <citation type="journal article" date="2014" name="PLoS Genet.">
        <title>Signature Gene Expression Reveals Novel Clues to the Molecular Mechanisms of Dimorphic Transition in Penicillium marneffei.</title>
        <authorList>
            <person name="Yang E."/>
            <person name="Wang G."/>
            <person name="Cai J."/>
            <person name="Woo P.C."/>
            <person name="Lau S.K."/>
            <person name="Yuen K.-Y."/>
            <person name="Chow W.-N."/>
            <person name="Lin X."/>
        </authorList>
    </citation>
    <scope>NUCLEOTIDE SEQUENCE [LARGE SCALE GENOMIC DNA]</scope>
    <source>
        <strain>PM1</strain>
    </source>
</reference>
<sequence length="27" mass="2875">MVVFLVGVLFLSIFVLLLLLAAISGIL</sequence>
<dbReference type="HOGENOM" id="CLU_3415264_0_0_1"/>
<protein>
    <submittedName>
        <fullName evidence="1">Uncharacterized protein</fullName>
    </submittedName>
</protein>
<accession>A0A093UME6</accession>
<comment type="caution">
    <text evidence="1">The sequence shown here is derived from an EMBL/GenBank/DDBJ whole genome shotgun (WGS) entry which is preliminary data.</text>
</comment>
<proteinExistence type="predicted"/>
<organism evidence="1">
    <name type="scientific">Talaromyces marneffei PM1</name>
    <dbReference type="NCBI Taxonomy" id="1077442"/>
    <lineage>
        <taxon>Eukaryota</taxon>
        <taxon>Fungi</taxon>
        <taxon>Dikarya</taxon>
        <taxon>Ascomycota</taxon>
        <taxon>Pezizomycotina</taxon>
        <taxon>Eurotiomycetes</taxon>
        <taxon>Eurotiomycetidae</taxon>
        <taxon>Eurotiales</taxon>
        <taxon>Trichocomaceae</taxon>
        <taxon>Talaromyces</taxon>
        <taxon>Talaromyces sect. Talaromyces</taxon>
    </lineage>
</organism>